<dbReference type="InterPro" id="IPR000719">
    <property type="entry name" value="Prot_kinase_dom"/>
</dbReference>
<evidence type="ECO:0000256" key="1">
    <source>
        <dbReference type="SAM" id="MobiDB-lite"/>
    </source>
</evidence>
<feature type="compositionally biased region" description="Polar residues" evidence="1">
    <location>
        <begin position="626"/>
        <end position="653"/>
    </location>
</feature>
<comment type="caution">
    <text evidence="3">The sequence shown here is derived from an EMBL/GenBank/DDBJ whole genome shotgun (WGS) entry which is preliminary data.</text>
</comment>
<name>A0AAD4Q544_9AGAM</name>
<dbReference type="PANTHER" id="PTHR38248:SF2">
    <property type="entry name" value="FUNK1 11"/>
    <property type="match status" value="1"/>
</dbReference>
<accession>A0AAD4Q544</accession>
<organism evidence="3 4">
    <name type="scientific">Lactarius akahatsu</name>
    <dbReference type="NCBI Taxonomy" id="416441"/>
    <lineage>
        <taxon>Eukaryota</taxon>
        <taxon>Fungi</taxon>
        <taxon>Dikarya</taxon>
        <taxon>Basidiomycota</taxon>
        <taxon>Agaricomycotina</taxon>
        <taxon>Agaricomycetes</taxon>
        <taxon>Russulales</taxon>
        <taxon>Russulaceae</taxon>
        <taxon>Lactarius</taxon>
    </lineage>
</organism>
<gene>
    <name evidence="3" type="ORF">EDB92DRAFT_1950421</name>
</gene>
<dbReference type="EMBL" id="JAKELL010000070">
    <property type="protein sequence ID" value="KAH8984954.1"/>
    <property type="molecule type" value="Genomic_DNA"/>
</dbReference>
<dbReference type="GO" id="GO:0004672">
    <property type="term" value="F:protein kinase activity"/>
    <property type="evidence" value="ECO:0007669"/>
    <property type="project" value="InterPro"/>
</dbReference>
<sequence length="659" mass="75489">MAVDACERFLGPMPVEFFLSEFIPEAPNTRPTAAITFANKTASQNENEFASIATLIQLIEDAGICPNLKFINTTHCISANLKPDIAVYSGTDRNGQWTCPSNLPPPEWRAVDLWIEKKKGSDVFRDLEQMETANQDLKGHIRWTEGAQVSGQLIAYTSAIYRSPFRIFSFSVVLLGNTDRLLRWDRSDIIYSEPFNWLNFLSDVKHGYDTTITSVADDEAEAALSKLRAYEGLENVAKVDLHKFLVRDDHTLNGQIKYFIAPSAVWDGESLFGRSTYRYIPYDPETTNLVYLKDFWRTERDGIQRRATCIVSYTTRRYPTLRNWDSGRTTTQEFVKGYDWCLGRPRIDPYVHYRLVLETLGSPLYTFKSTRELCKVIRDAITEAYERVKILHRDVSAGNILITEDGSGILIDWDLSKKVVKDGSGKQRQHSRTGTWQFMSIARLQDSSTRLHEVSDDLESFFWVLLYLVVKCKSVGKINLSQNMQSVFDQSDGDDGIRQGDLGPVIVEFLVETPCRDIIEELRSLFDNLYRHVQPFANTIPRVQSRIKSKRDQDESVQDALKKLRSSEEVLSIINKHLDSTGSWDDGSLYKVKFRPDPATSRNRRKRKAEDDGRDFNERRRGRFPPSSTRPSQSRDILQRHQSSFGSASGSRTRPSENE</sequence>
<dbReference type="Gene3D" id="1.10.510.10">
    <property type="entry name" value="Transferase(Phosphotransferase) domain 1"/>
    <property type="match status" value="1"/>
</dbReference>
<dbReference type="GO" id="GO:0005524">
    <property type="term" value="F:ATP binding"/>
    <property type="evidence" value="ECO:0007669"/>
    <property type="project" value="InterPro"/>
</dbReference>
<dbReference type="InterPro" id="IPR040976">
    <property type="entry name" value="Pkinase_fungal"/>
</dbReference>
<dbReference type="Proteomes" id="UP001201163">
    <property type="component" value="Unassembled WGS sequence"/>
</dbReference>
<dbReference type="InterPro" id="IPR011009">
    <property type="entry name" value="Kinase-like_dom_sf"/>
</dbReference>
<dbReference type="SUPFAM" id="SSF56112">
    <property type="entry name" value="Protein kinase-like (PK-like)"/>
    <property type="match status" value="1"/>
</dbReference>
<dbReference type="Pfam" id="PF17667">
    <property type="entry name" value="Pkinase_fungal"/>
    <property type="match status" value="1"/>
</dbReference>
<feature type="domain" description="Protein kinase" evidence="2">
    <location>
        <begin position="266"/>
        <end position="537"/>
    </location>
</feature>
<keyword evidence="4" id="KW-1185">Reference proteome</keyword>
<evidence type="ECO:0000313" key="4">
    <source>
        <dbReference type="Proteomes" id="UP001201163"/>
    </source>
</evidence>
<dbReference type="AlphaFoldDB" id="A0AAD4Q544"/>
<dbReference type="PANTHER" id="PTHR38248">
    <property type="entry name" value="FUNK1 6"/>
    <property type="match status" value="1"/>
</dbReference>
<feature type="compositionally biased region" description="Basic and acidic residues" evidence="1">
    <location>
        <begin position="608"/>
        <end position="619"/>
    </location>
</feature>
<evidence type="ECO:0000259" key="2">
    <source>
        <dbReference type="PROSITE" id="PS50011"/>
    </source>
</evidence>
<reference evidence="3" key="1">
    <citation type="submission" date="2022-01" db="EMBL/GenBank/DDBJ databases">
        <title>Comparative genomics reveals a dynamic genome evolution in the ectomycorrhizal milk-cap (Lactarius) mushrooms.</title>
        <authorList>
            <consortium name="DOE Joint Genome Institute"/>
            <person name="Lebreton A."/>
            <person name="Tang N."/>
            <person name="Kuo A."/>
            <person name="LaButti K."/>
            <person name="Drula E."/>
            <person name="Barry K."/>
            <person name="Clum A."/>
            <person name="Lipzen A."/>
            <person name="Mousain D."/>
            <person name="Ng V."/>
            <person name="Wang R."/>
            <person name="Wang X."/>
            <person name="Dai Y."/>
            <person name="Henrissat B."/>
            <person name="Grigoriev I.V."/>
            <person name="Guerin-Laguette A."/>
            <person name="Yu F."/>
            <person name="Martin F.M."/>
        </authorList>
    </citation>
    <scope>NUCLEOTIDE SEQUENCE</scope>
    <source>
        <strain evidence="3">QP</strain>
    </source>
</reference>
<feature type="region of interest" description="Disordered" evidence="1">
    <location>
        <begin position="595"/>
        <end position="659"/>
    </location>
</feature>
<dbReference type="PROSITE" id="PS50011">
    <property type="entry name" value="PROTEIN_KINASE_DOM"/>
    <property type="match status" value="1"/>
</dbReference>
<proteinExistence type="predicted"/>
<dbReference type="PROSITE" id="PS00109">
    <property type="entry name" value="PROTEIN_KINASE_TYR"/>
    <property type="match status" value="1"/>
</dbReference>
<dbReference type="InterPro" id="IPR008266">
    <property type="entry name" value="Tyr_kinase_AS"/>
</dbReference>
<evidence type="ECO:0000313" key="3">
    <source>
        <dbReference type="EMBL" id="KAH8984954.1"/>
    </source>
</evidence>
<protein>
    <recommendedName>
        <fullName evidence="2">Protein kinase domain-containing protein</fullName>
    </recommendedName>
</protein>